<evidence type="ECO:0000256" key="4">
    <source>
        <dbReference type="ARBA" id="ARBA00022777"/>
    </source>
</evidence>
<evidence type="ECO:0000256" key="5">
    <source>
        <dbReference type="ARBA" id="ARBA00022840"/>
    </source>
</evidence>
<evidence type="ECO:0000313" key="8">
    <source>
        <dbReference type="EMBL" id="WAB81020.1"/>
    </source>
</evidence>
<dbReference type="CDD" id="cd01167">
    <property type="entry name" value="bac_FRK"/>
    <property type="match status" value="1"/>
</dbReference>
<keyword evidence="5" id="KW-0067">ATP-binding</keyword>
<evidence type="ECO:0000256" key="3">
    <source>
        <dbReference type="ARBA" id="ARBA00022741"/>
    </source>
</evidence>
<feature type="region of interest" description="Disordered" evidence="6">
    <location>
        <begin position="301"/>
        <end position="321"/>
    </location>
</feature>
<keyword evidence="2" id="KW-0808">Transferase</keyword>
<evidence type="ECO:0000313" key="9">
    <source>
        <dbReference type="Proteomes" id="UP001164706"/>
    </source>
</evidence>
<dbReference type="InterPro" id="IPR002173">
    <property type="entry name" value="Carboh/pur_kinase_PfkB_CS"/>
</dbReference>
<dbReference type="PROSITE" id="PS00584">
    <property type="entry name" value="PFKB_KINASES_2"/>
    <property type="match status" value="1"/>
</dbReference>
<gene>
    <name evidence="8" type="ORF">OVN18_10715</name>
</gene>
<dbReference type="PANTHER" id="PTHR43085:SF1">
    <property type="entry name" value="PSEUDOURIDINE KINASE-RELATED"/>
    <property type="match status" value="1"/>
</dbReference>
<dbReference type="InterPro" id="IPR050306">
    <property type="entry name" value="PfkB_Carbo_kinase"/>
</dbReference>
<keyword evidence="3" id="KW-0547">Nucleotide-binding</keyword>
<keyword evidence="9" id="KW-1185">Reference proteome</keyword>
<sequence length="321" mass="33570">MTPTPTRATRALVIGESLIDVLVTEGPDGESVREMPGGSPMNTAIGLARQGVDVAFVTELGADQRADTIEQRLVAEGVDVYTAPRAGRTSTAEARIAANGAADYSFDLSWNLGEVPLPRGDADVVHFGSLGAALQPGSDTVDALVERYAAAATVTFDPNIRARVDRDPDAARQRVDRHAARSDIVKASDEDIAWLNPDEPLDAVIDRWLAGGTAIVVVTQAEAGIVIATADHRVRLSGRPVPVADTIGGGDAVTAGLIAALGTLGLLGAEHRDELRALDEATLRRVGAWAQRTAEITVTRAGAEPPTSLEMLERSAPGAPE</sequence>
<evidence type="ECO:0000256" key="2">
    <source>
        <dbReference type="ARBA" id="ARBA00022679"/>
    </source>
</evidence>
<dbReference type="RefSeq" id="WP_267780771.1">
    <property type="nucleotide sequence ID" value="NZ_CP113089.1"/>
</dbReference>
<dbReference type="GO" id="GO:0005524">
    <property type="term" value="F:ATP binding"/>
    <property type="evidence" value="ECO:0007669"/>
    <property type="project" value="UniProtKB-KW"/>
</dbReference>
<dbReference type="EMBL" id="CP113089">
    <property type="protein sequence ID" value="WAB81020.1"/>
    <property type="molecule type" value="Genomic_DNA"/>
</dbReference>
<evidence type="ECO:0000256" key="6">
    <source>
        <dbReference type="SAM" id="MobiDB-lite"/>
    </source>
</evidence>
<dbReference type="AlphaFoldDB" id="A0A9E8S7Z6"/>
<evidence type="ECO:0000256" key="1">
    <source>
        <dbReference type="ARBA" id="ARBA00010688"/>
    </source>
</evidence>
<comment type="similarity">
    <text evidence="1">Belongs to the carbohydrate kinase PfkB family.</text>
</comment>
<dbReference type="Pfam" id="PF00294">
    <property type="entry name" value="PfkB"/>
    <property type="match status" value="1"/>
</dbReference>
<dbReference type="KEGG" id="mdb:OVN18_10715"/>
<dbReference type="Gene3D" id="3.40.1190.20">
    <property type="match status" value="1"/>
</dbReference>
<dbReference type="InterPro" id="IPR029056">
    <property type="entry name" value="Ribokinase-like"/>
</dbReference>
<dbReference type="Proteomes" id="UP001164706">
    <property type="component" value="Chromosome"/>
</dbReference>
<proteinExistence type="inferred from homology"/>
<name>A0A9E8S7Z6_9MICO</name>
<feature type="domain" description="Carbohydrate kinase PfkB" evidence="7">
    <location>
        <begin position="10"/>
        <end position="306"/>
    </location>
</feature>
<reference evidence="8" key="1">
    <citation type="submission" date="2022-11" db="EMBL/GenBank/DDBJ databases">
        <title>Description of Microcella daejonensis nov. sp, isolated from riverside soil.</title>
        <authorList>
            <person name="Molina K.M."/>
            <person name="Kim S.B."/>
        </authorList>
    </citation>
    <scope>NUCLEOTIDE SEQUENCE</scope>
    <source>
        <strain evidence="8">MMS21-STM12</strain>
    </source>
</reference>
<evidence type="ECO:0000259" key="7">
    <source>
        <dbReference type="Pfam" id="PF00294"/>
    </source>
</evidence>
<organism evidence="8 9">
    <name type="scientific">Microcella daejeonensis</name>
    <dbReference type="NCBI Taxonomy" id="2994971"/>
    <lineage>
        <taxon>Bacteria</taxon>
        <taxon>Bacillati</taxon>
        <taxon>Actinomycetota</taxon>
        <taxon>Actinomycetes</taxon>
        <taxon>Micrococcales</taxon>
        <taxon>Microbacteriaceae</taxon>
        <taxon>Microcella</taxon>
    </lineage>
</organism>
<dbReference type="PROSITE" id="PS00583">
    <property type="entry name" value="PFKB_KINASES_1"/>
    <property type="match status" value="1"/>
</dbReference>
<dbReference type="GO" id="GO:0016301">
    <property type="term" value="F:kinase activity"/>
    <property type="evidence" value="ECO:0007669"/>
    <property type="project" value="UniProtKB-KW"/>
</dbReference>
<keyword evidence="4 8" id="KW-0418">Kinase</keyword>
<accession>A0A9E8S7Z6</accession>
<dbReference type="SUPFAM" id="SSF53613">
    <property type="entry name" value="Ribokinase-like"/>
    <property type="match status" value="1"/>
</dbReference>
<dbReference type="PANTHER" id="PTHR43085">
    <property type="entry name" value="HEXOKINASE FAMILY MEMBER"/>
    <property type="match status" value="1"/>
</dbReference>
<dbReference type="InterPro" id="IPR011611">
    <property type="entry name" value="PfkB_dom"/>
</dbReference>
<protein>
    <submittedName>
        <fullName evidence="8">Carbohydrate kinase</fullName>
    </submittedName>
</protein>